<dbReference type="InterPro" id="IPR016032">
    <property type="entry name" value="Sig_transdc_resp-reg_C-effctor"/>
</dbReference>
<sequence>MPPGEPALLERDGALRSLAAALARPPVIVVVEGEPGIGKTSLVHRALAQAAPDARRLVGAAHPTLTGCPLGPVIEAVAAARPAPARPLNAVTGALRPVLPDLAGVLPPPPPPLPDPHLARHRLVRAMAALLAGLGPAVLVLEDLQWADRATLELVRMLGARPPPELSVVVTCAPPAALTEAGPDAVRLRLPPLSPDGTRRLAEAVLGEPETTLPRHVADVLHARSAGVPLAVREDVRLLRRRGLLRPVDGRWVLGAQELAEAVPPRIAAQVLARIGRLEGAGAAALEAAAVLAEAAEPEPVAAVAGLDADRACAALAEAVRHGLLREQDTGGTAVRFRHELARLAVYRAIPGPRRRRLHALAARELARSGRTGLLVAAAEHHRRAGDVPGWAACAAAAAERAAAEGAFETAHALLQEVLRAGAVTGDRRTELAVRLGWAAPGCADRAGTTAALLADARRRAAAPERRAELLVLWAWSLLDGGASRREMERAAAELYVRLGALMPYPELYAIALTVLAAPDRLPGHALPVQLGYLDRARAALAQTADPMAHAAVLTGTAHSLLACGDPKGWAAAEALPDRTDRPEVNRQLLRGLLDLAEAALHLGHYARGLEFLERGRRLAAATRITVHGPRLRAIALRIRWTMGQADAAEGPQEPPSRQSLALRLVSAQICAGQGRMEEARRALRAVAEEAHEIGELAVAAHAVAELNKAALSAVHRRAGRALARRVLAELAGKQIWVWAAPLLPFVPLDLVEAVLPRYREALAGRDAPLARAALELAEARLSERRGDAERAAAGYRSARRRYAALPDPRMAAQACLGEARCRLAAGQAVDAELLRRTWRTLTELGELRDADRLKQLMRTAGLPVPHRRGRPGYGDRLSPREQEIAALAASGRTNGDIAAALCLAERTVKYHLANAMRKLQVSNRRQLRDALEAGASHICRCARCGRGLNPS</sequence>
<evidence type="ECO:0000313" key="5">
    <source>
        <dbReference type="Proteomes" id="UP000001918"/>
    </source>
</evidence>
<dbReference type="SUPFAM" id="SSF46894">
    <property type="entry name" value="C-terminal effector domain of the bipartite response regulators"/>
    <property type="match status" value="1"/>
</dbReference>
<dbReference type="GO" id="GO:0004016">
    <property type="term" value="F:adenylate cyclase activity"/>
    <property type="evidence" value="ECO:0007669"/>
    <property type="project" value="TreeGrafter"/>
</dbReference>
<evidence type="ECO:0000259" key="3">
    <source>
        <dbReference type="PROSITE" id="PS50043"/>
    </source>
</evidence>
<evidence type="ECO:0000313" key="4">
    <source>
        <dbReference type="EMBL" id="ACY97064.1"/>
    </source>
</evidence>
<organism evidence="4 5">
    <name type="scientific">Thermomonospora curvata (strain ATCC 19995 / DSM 43183 / JCM 3096 / KCTC 9072 / NBRC 15933 / NCIMB 10081 / Henssen B9)</name>
    <dbReference type="NCBI Taxonomy" id="471852"/>
    <lineage>
        <taxon>Bacteria</taxon>
        <taxon>Bacillati</taxon>
        <taxon>Actinomycetota</taxon>
        <taxon>Actinomycetes</taxon>
        <taxon>Streptosporangiales</taxon>
        <taxon>Thermomonosporaceae</taxon>
        <taxon>Thermomonospora</taxon>
    </lineage>
</organism>
<dbReference type="InterPro" id="IPR036388">
    <property type="entry name" value="WH-like_DNA-bd_sf"/>
</dbReference>
<accession>D1AAQ4</accession>
<dbReference type="AlphaFoldDB" id="D1AAQ4"/>
<protein>
    <submittedName>
        <fullName evidence="4">Transcriptional regulator, LuxR family</fullName>
    </submittedName>
</protein>
<keyword evidence="1" id="KW-0547">Nucleotide-binding</keyword>
<dbReference type="RefSeq" id="WP_012851848.1">
    <property type="nucleotide sequence ID" value="NC_013510.1"/>
</dbReference>
<proteinExistence type="predicted"/>
<dbReference type="InterPro" id="IPR000792">
    <property type="entry name" value="Tscrpt_reg_LuxR_C"/>
</dbReference>
<dbReference type="CDD" id="cd06170">
    <property type="entry name" value="LuxR_C_like"/>
    <property type="match status" value="1"/>
</dbReference>
<dbReference type="SMART" id="SM00421">
    <property type="entry name" value="HTH_LUXR"/>
    <property type="match status" value="1"/>
</dbReference>
<gene>
    <name evidence="4" type="ordered locus">Tcur_1485</name>
</gene>
<dbReference type="PROSITE" id="PS50043">
    <property type="entry name" value="HTH_LUXR_2"/>
    <property type="match status" value="1"/>
</dbReference>
<evidence type="ECO:0000256" key="1">
    <source>
        <dbReference type="ARBA" id="ARBA00022741"/>
    </source>
</evidence>
<dbReference type="Proteomes" id="UP000001918">
    <property type="component" value="Chromosome"/>
</dbReference>
<dbReference type="InterPro" id="IPR041664">
    <property type="entry name" value="AAA_16"/>
</dbReference>
<keyword evidence="5" id="KW-1185">Reference proteome</keyword>
<dbReference type="Pfam" id="PF00196">
    <property type="entry name" value="GerE"/>
    <property type="match status" value="1"/>
</dbReference>
<dbReference type="STRING" id="471852.Tcur_1485"/>
<dbReference type="Pfam" id="PF13191">
    <property type="entry name" value="AAA_16"/>
    <property type="match status" value="1"/>
</dbReference>
<dbReference type="GO" id="GO:0005737">
    <property type="term" value="C:cytoplasm"/>
    <property type="evidence" value="ECO:0007669"/>
    <property type="project" value="TreeGrafter"/>
</dbReference>
<feature type="domain" description="HTH luxR-type" evidence="3">
    <location>
        <begin position="871"/>
        <end position="936"/>
    </location>
</feature>
<dbReference type="PANTHER" id="PTHR16305:SF35">
    <property type="entry name" value="TRANSCRIPTIONAL ACTIVATOR DOMAIN"/>
    <property type="match status" value="1"/>
</dbReference>
<dbReference type="KEGG" id="tcu:Tcur_1485"/>
<dbReference type="GO" id="GO:0006355">
    <property type="term" value="P:regulation of DNA-templated transcription"/>
    <property type="evidence" value="ECO:0007669"/>
    <property type="project" value="InterPro"/>
</dbReference>
<dbReference type="PRINTS" id="PR00038">
    <property type="entry name" value="HTHLUXR"/>
</dbReference>
<dbReference type="eggNOG" id="COG2197">
    <property type="taxonomic scope" value="Bacteria"/>
</dbReference>
<dbReference type="OrthoDB" id="5476461at2"/>
<dbReference type="InterPro" id="IPR027417">
    <property type="entry name" value="P-loop_NTPase"/>
</dbReference>
<dbReference type="EMBL" id="CP001738">
    <property type="protein sequence ID" value="ACY97064.1"/>
    <property type="molecule type" value="Genomic_DNA"/>
</dbReference>
<evidence type="ECO:0000256" key="2">
    <source>
        <dbReference type="ARBA" id="ARBA00022840"/>
    </source>
</evidence>
<dbReference type="PANTHER" id="PTHR16305">
    <property type="entry name" value="TESTICULAR SOLUBLE ADENYLYL CYCLASE"/>
    <property type="match status" value="1"/>
</dbReference>
<name>D1AAQ4_THECD</name>
<dbReference type="SUPFAM" id="SSF52540">
    <property type="entry name" value="P-loop containing nucleoside triphosphate hydrolases"/>
    <property type="match status" value="1"/>
</dbReference>
<reference evidence="4 5" key="1">
    <citation type="journal article" date="2011" name="Stand. Genomic Sci.">
        <title>Complete genome sequence of Thermomonospora curvata type strain (B9).</title>
        <authorList>
            <person name="Chertkov O."/>
            <person name="Sikorski J."/>
            <person name="Nolan M."/>
            <person name="Lapidus A."/>
            <person name="Lucas S."/>
            <person name="Del Rio T.G."/>
            <person name="Tice H."/>
            <person name="Cheng J.F."/>
            <person name="Goodwin L."/>
            <person name="Pitluck S."/>
            <person name="Liolios K."/>
            <person name="Ivanova N."/>
            <person name="Mavromatis K."/>
            <person name="Mikhailova N."/>
            <person name="Ovchinnikova G."/>
            <person name="Pati A."/>
            <person name="Chen A."/>
            <person name="Palaniappan K."/>
            <person name="Djao O.D."/>
            <person name="Land M."/>
            <person name="Hauser L."/>
            <person name="Chang Y.J."/>
            <person name="Jeffries C.D."/>
            <person name="Brettin T."/>
            <person name="Han C."/>
            <person name="Detter J.C."/>
            <person name="Rohde M."/>
            <person name="Goker M."/>
            <person name="Woyke T."/>
            <person name="Bristow J."/>
            <person name="Eisen J.A."/>
            <person name="Markowitz V."/>
            <person name="Hugenholtz P."/>
            <person name="Klenk H.P."/>
            <person name="Kyrpides N.C."/>
        </authorList>
    </citation>
    <scope>NUCLEOTIDE SEQUENCE [LARGE SCALE GENOMIC DNA]</scope>
    <source>
        <strain evidence="5">ATCC 19995 / DSM 43183 / JCM 3096 / KCTC 9072 / NBRC 15933 / NCIMB 10081 / Henssen B9</strain>
    </source>
</reference>
<dbReference type="PROSITE" id="PS00622">
    <property type="entry name" value="HTH_LUXR_1"/>
    <property type="match status" value="1"/>
</dbReference>
<dbReference type="Gene3D" id="1.10.10.10">
    <property type="entry name" value="Winged helix-like DNA-binding domain superfamily/Winged helix DNA-binding domain"/>
    <property type="match status" value="1"/>
</dbReference>
<dbReference type="GO" id="GO:0005524">
    <property type="term" value="F:ATP binding"/>
    <property type="evidence" value="ECO:0007669"/>
    <property type="project" value="UniProtKB-KW"/>
</dbReference>
<dbReference type="HOGENOM" id="CLU_006850_0_1_11"/>
<keyword evidence="2" id="KW-0067">ATP-binding</keyword>
<dbReference type="GO" id="GO:0003677">
    <property type="term" value="F:DNA binding"/>
    <property type="evidence" value="ECO:0007669"/>
    <property type="project" value="InterPro"/>
</dbReference>